<evidence type="ECO:0000313" key="4">
    <source>
        <dbReference type="Proteomes" id="UP000027920"/>
    </source>
</evidence>
<dbReference type="InterPro" id="IPR036812">
    <property type="entry name" value="NAD(P)_OxRdtase_dom_sf"/>
</dbReference>
<dbReference type="SUPFAM" id="SSF51430">
    <property type="entry name" value="NAD(P)-linked oxidoreductase"/>
    <property type="match status" value="1"/>
</dbReference>
<evidence type="ECO:0000313" key="3">
    <source>
        <dbReference type="EMBL" id="KEF58345.1"/>
    </source>
</evidence>
<dbReference type="Pfam" id="PF00248">
    <property type="entry name" value="Aldo_ket_red"/>
    <property type="match status" value="1"/>
</dbReference>
<gene>
    <name evidence="3" type="ORF">A1O9_06271</name>
</gene>
<organism evidence="3 4">
    <name type="scientific">Exophiala aquamarina CBS 119918</name>
    <dbReference type="NCBI Taxonomy" id="1182545"/>
    <lineage>
        <taxon>Eukaryota</taxon>
        <taxon>Fungi</taxon>
        <taxon>Dikarya</taxon>
        <taxon>Ascomycota</taxon>
        <taxon>Pezizomycotina</taxon>
        <taxon>Eurotiomycetes</taxon>
        <taxon>Chaetothyriomycetidae</taxon>
        <taxon>Chaetothyriales</taxon>
        <taxon>Herpotrichiellaceae</taxon>
        <taxon>Exophiala</taxon>
    </lineage>
</organism>
<evidence type="ECO:0000256" key="1">
    <source>
        <dbReference type="ARBA" id="ARBA00023002"/>
    </source>
</evidence>
<dbReference type="RefSeq" id="XP_013260935.1">
    <property type="nucleotide sequence ID" value="XM_013405481.1"/>
</dbReference>
<evidence type="ECO:0000259" key="2">
    <source>
        <dbReference type="Pfam" id="PF00248"/>
    </source>
</evidence>
<dbReference type="Gene3D" id="3.20.20.100">
    <property type="entry name" value="NADP-dependent oxidoreductase domain"/>
    <property type="match status" value="1"/>
</dbReference>
<comment type="caution">
    <text evidence="3">The sequence shown here is derived from an EMBL/GenBank/DDBJ whole genome shotgun (WGS) entry which is preliminary data.</text>
</comment>
<dbReference type="PANTHER" id="PTHR43625:SF78">
    <property type="entry name" value="PYRIDOXAL REDUCTASE-RELATED"/>
    <property type="match status" value="1"/>
</dbReference>
<dbReference type="GeneID" id="25281188"/>
<reference evidence="3 4" key="1">
    <citation type="submission" date="2013-03" db="EMBL/GenBank/DDBJ databases">
        <title>The Genome Sequence of Exophiala aquamarina CBS 119918.</title>
        <authorList>
            <consortium name="The Broad Institute Genomics Platform"/>
            <person name="Cuomo C."/>
            <person name="de Hoog S."/>
            <person name="Gorbushina A."/>
            <person name="Walker B."/>
            <person name="Young S.K."/>
            <person name="Zeng Q."/>
            <person name="Gargeya S."/>
            <person name="Fitzgerald M."/>
            <person name="Haas B."/>
            <person name="Abouelleil A."/>
            <person name="Allen A.W."/>
            <person name="Alvarado L."/>
            <person name="Arachchi H.M."/>
            <person name="Berlin A.M."/>
            <person name="Chapman S.B."/>
            <person name="Gainer-Dewar J."/>
            <person name="Goldberg J."/>
            <person name="Griggs A."/>
            <person name="Gujja S."/>
            <person name="Hansen M."/>
            <person name="Howarth C."/>
            <person name="Imamovic A."/>
            <person name="Ireland A."/>
            <person name="Larimer J."/>
            <person name="McCowan C."/>
            <person name="Murphy C."/>
            <person name="Pearson M."/>
            <person name="Poon T.W."/>
            <person name="Priest M."/>
            <person name="Roberts A."/>
            <person name="Saif S."/>
            <person name="Shea T."/>
            <person name="Sisk P."/>
            <person name="Sykes S."/>
            <person name="Wortman J."/>
            <person name="Nusbaum C."/>
            <person name="Birren B."/>
        </authorList>
    </citation>
    <scope>NUCLEOTIDE SEQUENCE [LARGE SCALE GENOMIC DNA]</scope>
    <source>
        <strain evidence="3 4">CBS 119918</strain>
    </source>
</reference>
<dbReference type="STRING" id="1182545.A0A072PS68"/>
<dbReference type="OrthoDB" id="37537at2759"/>
<dbReference type="GO" id="GO:0016491">
    <property type="term" value="F:oxidoreductase activity"/>
    <property type="evidence" value="ECO:0007669"/>
    <property type="project" value="UniProtKB-KW"/>
</dbReference>
<dbReference type="Proteomes" id="UP000027920">
    <property type="component" value="Unassembled WGS sequence"/>
</dbReference>
<proteinExistence type="predicted"/>
<sequence>MATILDFEIGPVGFGLMGLTRPIDPISQEQAFSAMDAALKYGSNYWNGGEFYGSPERNTLHLLNEYFTEKPENASRVLLVIKGGRTPGTLDFDGSEKGVMRSVNECLRVLDGKKTLDIFECARVDPSTPIEETIGVLAKCVREGKIKGIGLSEVKAETIRRAAKVHPIAQVEVELSLWTTDILRNGVAQTCAELGIPILAYAPLSRGGLTKEVSEKSESELPPHLKIFPRFQGETLETNKRLTKEVDKMAARKGCTTPQIAISWIRSLSGRNGLGVIIPLPGAEKEEWIRDNTTRVELTPEDLKELDDIVSKVPITGMRYGGVIEKLNEG</sequence>
<feature type="domain" description="NADP-dependent oxidoreductase" evidence="2">
    <location>
        <begin position="12"/>
        <end position="309"/>
    </location>
</feature>
<dbReference type="InterPro" id="IPR023210">
    <property type="entry name" value="NADP_OxRdtase_dom"/>
</dbReference>
<dbReference type="AlphaFoldDB" id="A0A072PS68"/>
<dbReference type="VEuPathDB" id="FungiDB:A1O9_06271"/>
<dbReference type="EMBL" id="AMGV01000004">
    <property type="protein sequence ID" value="KEF58345.1"/>
    <property type="molecule type" value="Genomic_DNA"/>
</dbReference>
<dbReference type="PANTHER" id="PTHR43625">
    <property type="entry name" value="AFLATOXIN B1 ALDEHYDE REDUCTASE"/>
    <property type="match status" value="1"/>
</dbReference>
<accession>A0A072PS68</accession>
<dbReference type="CDD" id="cd19077">
    <property type="entry name" value="AKR_AKR8A1-2"/>
    <property type="match status" value="1"/>
</dbReference>
<protein>
    <submittedName>
        <fullName evidence="3">Pyridoxine 4-dehydrogenase</fullName>
    </submittedName>
</protein>
<dbReference type="GO" id="GO:0005737">
    <property type="term" value="C:cytoplasm"/>
    <property type="evidence" value="ECO:0007669"/>
    <property type="project" value="TreeGrafter"/>
</dbReference>
<dbReference type="HOGENOM" id="CLU_023205_2_1_1"/>
<keyword evidence="4" id="KW-1185">Reference proteome</keyword>
<dbReference type="InterPro" id="IPR050791">
    <property type="entry name" value="Aldo-Keto_reductase"/>
</dbReference>
<keyword evidence="1" id="KW-0560">Oxidoreductase</keyword>
<name>A0A072PS68_9EURO</name>